<dbReference type="AlphaFoldDB" id="W4VPQ5"/>
<dbReference type="Proteomes" id="UP000019102">
    <property type="component" value="Unassembled WGS sequence"/>
</dbReference>
<name>W4VPQ5_9BACI</name>
<organism evidence="2 3">
    <name type="scientific">Gracilibacillus boraciitolerans JCM 21714</name>
    <dbReference type="NCBI Taxonomy" id="1298598"/>
    <lineage>
        <taxon>Bacteria</taxon>
        <taxon>Bacillati</taxon>
        <taxon>Bacillota</taxon>
        <taxon>Bacilli</taxon>
        <taxon>Bacillales</taxon>
        <taxon>Bacillaceae</taxon>
        <taxon>Gracilibacillus</taxon>
    </lineage>
</organism>
<proteinExistence type="predicted"/>
<reference evidence="2 3" key="1">
    <citation type="journal article" date="2014" name="Genome Announc.">
        <title>Draft Genome Sequence of the Boron-Tolerant and Moderately Halotolerant Bacterium Gracilibacillus boraciitolerans JCM 21714T.</title>
        <authorList>
            <person name="Ahmed I."/>
            <person name="Oshima K."/>
            <person name="Suda W."/>
            <person name="Kitamura K."/>
            <person name="Iida T."/>
            <person name="Ohmori Y."/>
            <person name="Fujiwara T."/>
            <person name="Hattori M."/>
            <person name="Ohkuma M."/>
        </authorList>
    </citation>
    <scope>NUCLEOTIDE SEQUENCE [LARGE SCALE GENOMIC DNA]</scope>
    <source>
        <strain evidence="2 3">JCM 21714</strain>
    </source>
</reference>
<dbReference type="SUPFAM" id="SSF55469">
    <property type="entry name" value="FMN-dependent nitroreductase-like"/>
    <property type="match status" value="1"/>
</dbReference>
<dbReference type="InterPro" id="IPR000415">
    <property type="entry name" value="Nitroreductase-like"/>
</dbReference>
<dbReference type="GO" id="GO:0016491">
    <property type="term" value="F:oxidoreductase activity"/>
    <property type="evidence" value="ECO:0007669"/>
    <property type="project" value="InterPro"/>
</dbReference>
<gene>
    <name evidence="2" type="ORF">JCM21714_4362</name>
</gene>
<comment type="caution">
    <text evidence="2">The sequence shown here is derived from an EMBL/GenBank/DDBJ whole genome shotgun (WGS) entry which is preliminary data.</text>
</comment>
<accession>W4VPQ5</accession>
<feature type="region of interest" description="Disordered" evidence="1">
    <location>
        <begin position="38"/>
        <end position="63"/>
    </location>
</feature>
<evidence type="ECO:0000313" key="3">
    <source>
        <dbReference type="Proteomes" id="UP000019102"/>
    </source>
</evidence>
<evidence type="ECO:0008006" key="4">
    <source>
        <dbReference type="Google" id="ProtNLM"/>
    </source>
</evidence>
<evidence type="ECO:0000313" key="2">
    <source>
        <dbReference type="EMBL" id="GAE95151.1"/>
    </source>
</evidence>
<dbReference type="Gene3D" id="3.40.109.10">
    <property type="entry name" value="NADH Oxidase"/>
    <property type="match status" value="1"/>
</dbReference>
<feature type="compositionally biased region" description="Basic and acidic residues" evidence="1">
    <location>
        <begin position="38"/>
        <end position="53"/>
    </location>
</feature>
<protein>
    <recommendedName>
        <fullName evidence="4">Nitroreductase family protein</fullName>
    </recommendedName>
</protein>
<dbReference type="EMBL" id="BAVS01000041">
    <property type="protein sequence ID" value="GAE95151.1"/>
    <property type="molecule type" value="Genomic_DNA"/>
</dbReference>
<dbReference type="STRING" id="1298598.JCM21714_4362"/>
<evidence type="ECO:0000256" key="1">
    <source>
        <dbReference type="SAM" id="MobiDB-lite"/>
    </source>
</evidence>
<dbReference type="eggNOG" id="COG0778">
    <property type="taxonomic scope" value="Bacteria"/>
</dbReference>
<keyword evidence="3" id="KW-1185">Reference proteome</keyword>
<sequence length="63" mass="7447">MGGFYKDQARELLNIPEQYDIHAVIAIGYQDEKEKLEETFQEREQPSTRRPLEETIMEGTFKV</sequence>